<reference evidence="1 2" key="1">
    <citation type="submission" date="2020-07" db="EMBL/GenBank/DDBJ databases">
        <title>Genomic Encyclopedia of Type Strains, Phase IV (KMG-V): Genome sequencing to study the core and pangenomes of soil and plant-associated prokaryotes.</title>
        <authorList>
            <person name="Whitman W."/>
        </authorList>
    </citation>
    <scope>NUCLEOTIDE SEQUENCE [LARGE SCALE GENOMIC DNA]</scope>
    <source>
        <strain evidence="1 2">X4EP2</strain>
    </source>
</reference>
<dbReference type="Gene3D" id="1.20.120.330">
    <property type="entry name" value="Nucleotidyltransferases domain 2"/>
    <property type="match status" value="1"/>
</dbReference>
<gene>
    <name evidence="1" type="ORF">HDF17_000152</name>
</gene>
<evidence type="ECO:0000313" key="2">
    <source>
        <dbReference type="Proteomes" id="UP000589520"/>
    </source>
</evidence>
<dbReference type="Proteomes" id="UP000589520">
    <property type="component" value="Unassembled WGS sequence"/>
</dbReference>
<dbReference type="AlphaFoldDB" id="A0A7Y9PDS7"/>
<organism evidence="1 2">
    <name type="scientific">Granulicella arctica</name>
    <dbReference type="NCBI Taxonomy" id="940613"/>
    <lineage>
        <taxon>Bacteria</taxon>
        <taxon>Pseudomonadati</taxon>
        <taxon>Acidobacteriota</taxon>
        <taxon>Terriglobia</taxon>
        <taxon>Terriglobales</taxon>
        <taxon>Acidobacteriaceae</taxon>
        <taxon>Granulicella</taxon>
    </lineage>
</organism>
<evidence type="ECO:0000313" key="1">
    <source>
        <dbReference type="EMBL" id="NYF77865.1"/>
    </source>
</evidence>
<comment type="caution">
    <text evidence="1">The sequence shown here is derived from an EMBL/GenBank/DDBJ whole genome shotgun (WGS) entry which is preliminary data.</text>
</comment>
<dbReference type="RefSeq" id="WP_179486791.1">
    <property type="nucleotide sequence ID" value="NZ_JACCCW010000001.1"/>
</dbReference>
<accession>A0A7Y9PDS7</accession>
<name>A0A7Y9PDS7_9BACT</name>
<proteinExistence type="predicted"/>
<dbReference type="EMBL" id="JACCCW010000001">
    <property type="protein sequence ID" value="NYF77865.1"/>
    <property type="molecule type" value="Genomic_DNA"/>
</dbReference>
<protein>
    <submittedName>
        <fullName evidence="1">HEPN domain-containing protein</fullName>
    </submittedName>
</protein>
<keyword evidence="2" id="KW-1185">Reference proteome</keyword>
<sequence>MNRSDLQRLTKTRIREAKILFTAGEYSGAYYLSGYAVECALKACFAKGVSRHDFPDKNRAGKIFIHRLPELATLANLKTELDETKKENTKFAAGWELICRWTEESRYSIWTRNDAEAILDAIVRRKDGVLPWIKQRW</sequence>